<feature type="transmembrane region" description="Helical" evidence="1">
    <location>
        <begin position="149"/>
        <end position="170"/>
    </location>
</feature>
<accession>A0ABV5P8Z4</accession>
<protein>
    <submittedName>
        <fullName evidence="2">ABC transporter permease</fullName>
    </submittedName>
</protein>
<feature type="transmembrane region" description="Helical" evidence="1">
    <location>
        <begin position="24"/>
        <end position="45"/>
    </location>
</feature>
<evidence type="ECO:0000313" key="2">
    <source>
        <dbReference type="EMBL" id="MFB9519663.1"/>
    </source>
</evidence>
<gene>
    <name evidence="2" type="ORF">ACFFTU_06880</name>
</gene>
<keyword evidence="1" id="KW-0812">Transmembrane</keyword>
<keyword evidence="1" id="KW-0472">Membrane</keyword>
<comment type="caution">
    <text evidence="2">The sequence shown here is derived from an EMBL/GenBank/DDBJ whole genome shotgun (WGS) entry which is preliminary data.</text>
</comment>
<feature type="transmembrane region" description="Helical" evidence="1">
    <location>
        <begin position="177"/>
        <end position="196"/>
    </location>
</feature>
<keyword evidence="3" id="KW-1185">Reference proteome</keyword>
<feature type="transmembrane region" description="Helical" evidence="1">
    <location>
        <begin position="65"/>
        <end position="85"/>
    </location>
</feature>
<sequence length="308" mass="31773">MSGAPGTSRVSGPDRLVLRQSRPVLRPAAVLFGLGLVTVLGLRLVGVGDGSPHRAAMRALTEHAGHAAVLGPLLIGALVAGPLVARELDSGTYRLAWTLGMSPARWLGAKIGVAAGAAAAGSVLLGVVFRLGQGAVEGGFFPWHQAHAYAASGTAGTAYALLGVAVGALTGLLVRRTLLAAGAAAVATGALTLAVGRVREYLWPVVTVTRPAAPGTPPAVLPSPWEVSSGPLTASGKRLPWRYCWEQPPETYADPNGCMASRGAVSHFSDLHPESHFWPLQLMETAVVLVLAAGAVWLAFRVLRRVHG</sequence>
<name>A0ABV5P8Z4_STRCM</name>
<reference evidence="2 3" key="1">
    <citation type="submission" date="2024-09" db="EMBL/GenBank/DDBJ databases">
        <authorList>
            <person name="Sun Q."/>
            <person name="Mori K."/>
        </authorList>
    </citation>
    <scope>NUCLEOTIDE SEQUENCE [LARGE SCALE GENOMIC DNA]</scope>
    <source>
        <strain evidence="2 3">JCM 4362</strain>
    </source>
</reference>
<keyword evidence="1" id="KW-1133">Transmembrane helix</keyword>
<proteinExistence type="predicted"/>
<feature type="transmembrane region" description="Helical" evidence="1">
    <location>
        <begin position="278"/>
        <end position="300"/>
    </location>
</feature>
<dbReference type="EMBL" id="JBHMCR010000004">
    <property type="protein sequence ID" value="MFB9519663.1"/>
    <property type="molecule type" value="Genomic_DNA"/>
</dbReference>
<dbReference type="Proteomes" id="UP001589718">
    <property type="component" value="Unassembled WGS sequence"/>
</dbReference>
<feature type="transmembrane region" description="Helical" evidence="1">
    <location>
        <begin position="106"/>
        <end position="129"/>
    </location>
</feature>
<evidence type="ECO:0000256" key="1">
    <source>
        <dbReference type="SAM" id="Phobius"/>
    </source>
</evidence>
<dbReference type="RefSeq" id="WP_345221289.1">
    <property type="nucleotide sequence ID" value="NZ_BAAAXE010000013.1"/>
</dbReference>
<organism evidence="2 3">
    <name type="scientific">Streptomyces cremeus</name>
    <dbReference type="NCBI Taxonomy" id="66881"/>
    <lineage>
        <taxon>Bacteria</taxon>
        <taxon>Bacillati</taxon>
        <taxon>Actinomycetota</taxon>
        <taxon>Actinomycetes</taxon>
        <taxon>Kitasatosporales</taxon>
        <taxon>Streptomycetaceae</taxon>
        <taxon>Streptomyces</taxon>
    </lineage>
</organism>
<evidence type="ECO:0000313" key="3">
    <source>
        <dbReference type="Proteomes" id="UP001589718"/>
    </source>
</evidence>